<dbReference type="PANTHER" id="PTHR10073">
    <property type="entry name" value="DNA MISMATCH REPAIR PROTEIN MLH, PMS, MUTL"/>
    <property type="match status" value="1"/>
</dbReference>
<dbReference type="GO" id="GO:0005524">
    <property type="term" value="F:ATP binding"/>
    <property type="evidence" value="ECO:0007669"/>
    <property type="project" value="InterPro"/>
</dbReference>
<feature type="region of interest" description="Disordered" evidence="1">
    <location>
        <begin position="466"/>
        <end position="491"/>
    </location>
</feature>
<keyword evidence="4" id="KW-1185">Reference proteome</keyword>
<evidence type="ECO:0000313" key="3">
    <source>
        <dbReference type="EMBL" id="KAK7198712.1"/>
    </source>
</evidence>
<dbReference type="Proteomes" id="UP001430356">
    <property type="component" value="Unassembled WGS sequence"/>
</dbReference>
<dbReference type="InterPro" id="IPR038973">
    <property type="entry name" value="MutL/Mlh/Pms-like"/>
</dbReference>
<dbReference type="SMART" id="SM00853">
    <property type="entry name" value="MutL_C"/>
    <property type="match status" value="1"/>
</dbReference>
<name>A0AAW0EYX6_9TRYP</name>
<dbReference type="EMBL" id="JAECZO010000169">
    <property type="protein sequence ID" value="KAK7198712.1"/>
    <property type="molecule type" value="Genomic_DNA"/>
</dbReference>
<evidence type="ECO:0000256" key="1">
    <source>
        <dbReference type="SAM" id="MobiDB-lite"/>
    </source>
</evidence>
<dbReference type="InterPro" id="IPR014790">
    <property type="entry name" value="MutL_C"/>
</dbReference>
<dbReference type="GO" id="GO:0016887">
    <property type="term" value="F:ATP hydrolysis activity"/>
    <property type="evidence" value="ECO:0007669"/>
    <property type="project" value="InterPro"/>
</dbReference>
<dbReference type="GO" id="GO:0032389">
    <property type="term" value="C:MutLalpha complex"/>
    <property type="evidence" value="ECO:0007669"/>
    <property type="project" value="TreeGrafter"/>
</dbReference>
<dbReference type="AlphaFoldDB" id="A0AAW0EYX6"/>
<organism evidence="3 4">
    <name type="scientific">Novymonas esmeraldas</name>
    <dbReference type="NCBI Taxonomy" id="1808958"/>
    <lineage>
        <taxon>Eukaryota</taxon>
        <taxon>Discoba</taxon>
        <taxon>Euglenozoa</taxon>
        <taxon>Kinetoplastea</taxon>
        <taxon>Metakinetoplastina</taxon>
        <taxon>Trypanosomatida</taxon>
        <taxon>Trypanosomatidae</taxon>
        <taxon>Novymonas</taxon>
    </lineage>
</organism>
<dbReference type="GO" id="GO:0006298">
    <property type="term" value="P:mismatch repair"/>
    <property type="evidence" value="ECO:0007669"/>
    <property type="project" value="InterPro"/>
</dbReference>
<proteinExistence type="predicted"/>
<dbReference type="Gene3D" id="3.30.1540.20">
    <property type="entry name" value="MutL, C-terminal domain, dimerisation subdomain"/>
    <property type="match status" value="1"/>
</dbReference>
<evidence type="ECO:0000259" key="2">
    <source>
        <dbReference type="SMART" id="SM00853"/>
    </source>
</evidence>
<accession>A0AAW0EYX6</accession>
<dbReference type="InterPro" id="IPR042120">
    <property type="entry name" value="MutL_C_dimsub"/>
</dbReference>
<gene>
    <name evidence="3" type="ORF">NESM_000835200</name>
</gene>
<reference evidence="3 4" key="1">
    <citation type="journal article" date="2021" name="MBio">
        <title>A New Model Trypanosomatid, Novymonas esmeraldas: Genomic Perception of Its 'Candidatus Pandoraea novymonadis' Endosymbiont.</title>
        <authorList>
            <person name="Zakharova A."/>
            <person name="Saura A."/>
            <person name="Butenko A."/>
            <person name="Podesvova L."/>
            <person name="Warmusova S."/>
            <person name="Kostygov A.Y."/>
            <person name="Nenarokova A."/>
            <person name="Lukes J."/>
            <person name="Opperdoes F.R."/>
            <person name="Yurchenko V."/>
        </authorList>
    </citation>
    <scope>NUCLEOTIDE SEQUENCE [LARGE SCALE GENOMIC DNA]</scope>
    <source>
        <strain evidence="3 4">E262AT.01</strain>
    </source>
</reference>
<sequence>MDDERIQRLPAHDAAVLRASYEFPTFTDAFARVTQVALPALEAAALRRVQQSAPPSHGGGSGGGGATAHDSLLHNVAVSLCLPALAWDVTRVSALPPSAAVPALLPLISTPQPPPSWSSAELEPLCRLATLCTDVSVSVRLEVEVAVDSAGDGDPGLPVAPTPHRLCHVLSLLPETRWRCGDRLADAEAHGHHRRRSDHNGGHQCLLSQTGVSPHTRAAGHPHRVRLVTVCRVRGVFYSLPVRHTPFTALLGGGGAAADLSLAADRHGARWACSSASAVRTRREEQQHLVTTLFQTAVCTLVAPLYLGDSGALSASPPHIVPAVCVTFLRECDADADASGVGRPLRPSRCTSADRSPCGEPAAAVAGLRVGRRGLYCGTVRARQSAPHLSRVDAVSRRCTPGEATARHVCRTFGVSVRAPSHTARPRVAAVVDDAEEVERDGVLREVVVRPGRFAVLFITAAQPADAAPPTHTVEEEEEEEESTRASALPPVHHGAPTVMILVKEARANAVQDDRRHCGAAAAAAAAAPCCGVLDPAHWAYDVVAAAAAACRHGRCGGGKAPAGWSRRVVPMFVFVDRAYVPERLCEARQRRGAAAETFAQLYEEALLCLFHDTMGSREDCGRVSRGEPATMHAARSSLVAADPPSSASAPPCGPAAQQPAAVQSRVRYLCQRVLEAAAAAGPASSTLAAPSSSTATRAGALLPVRLHPTSLLSYQSTAPASAVSVAAGPRRTPVIFDPQLRRVAVEEEEQVQAAVNAGAVASGARSPPRHDRTAASAAGLARMRRLLDTGRGCVLRRLPHAFAAPRSWVPARGGGADTRCSTRMHGECASSVAEGAAPPAGSAITQSVAVVQWARKFIVLACPAATRSTDSPGTACVGAQPHALQWWVADQHAVHERVRLELFLCFADTYVCHPELRGPQRTDCPASGDPCNLPTCLSPYAQAGLRRRRCIARLLGTLADPRNASLLSPSSTPSFSVSLPAQWRQRVTAVEGHLRHWGWRFHHDFVDAAPRRRVAVATAVAAWPCVEVEGVVRHATTLQALWHTVEELESVGAATTETSSQTGPPSPSLIPSVFLDFFISRSCRGAIMFGDQLRPTAARTMLAALECVAQYHVCSHGRPSFARLAPAT</sequence>
<protein>
    <recommendedName>
        <fullName evidence="2">MutL C-terminal dimerisation domain-containing protein</fullName>
    </recommendedName>
</protein>
<dbReference type="PANTHER" id="PTHR10073:SF52">
    <property type="entry name" value="MISMATCH REPAIR ENDONUCLEASE PMS2"/>
    <property type="match status" value="1"/>
</dbReference>
<evidence type="ECO:0000313" key="4">
    <source>
        <dbReference type="Proteomes" id="UP001430356"/>
    </source>
</evidence>
<feature type="domain" description="MutL C-terminal dimerisation" evidence="2">
    <location>
        <begin position="850"/>
        <end position="1094"/>
    </location>
</feature>
<dbReference type="GO" id="GO:0140664">
    <property type="term" value="F:ATP-dependent DNA damage sensor activity"/>
    <property type="evidence" value="ECO:0007669"/>
    <property type="project" value="InterPro"/>
</dbReference>
<comment type="caution">
    <text evidence="3">The sequence shown here is derived from an EMBL/GenBank/DDBJ whole genome shotgun (WGS) entry which is preliminary data.</text>
</comment>